<dbReference type="GeneID" id="85318110"/>
<keyword evidence="3" id="KW-1185">Reference proteome</keyword>
<dbReference type="Proteomes" id="UP001172101">
    <property type="component" value="Unassembled WGS sequence"/>
</dbReference>
<proteinExistence type="predicted"/>
<organism evidence="2 3">
    <name type="scientific">Lasiosphaeria miniovina</name>
    <dbReference type="NCBI Taxonomy" id="1954250"/>
    <lineage>
        <taxon>Eukaryota</taxon>
        <taxon>Fungi</taxon>
        <taxon>Dikarya</taxon>
        <taxon>Ascomycota</taxon>
        <taxon>Pezizomycotina</taxon>
        <taxon>Sordariomycetes</taxon>
        <taxon>Sordariomycetidae</taxon>
        <taxon>Sordariales</taxon>
        <taxon>Lasiosphaeriaceae</taxon>
        <taxon>Lasiosphaeria</taxon>
    </lineage>
</organism>
<protein>
    <submittedName>
        <fullName evidence="2">Uncharacterized protein</fullName>
    </submittedName>
</protein>
<dbReference type="RefSeq" id="XP_060292757.1">
    <property type="nucleotide sequence ID" value="XM_060434840.1"/>
</dbReference>
<name>A0AA40A5D7_9PEZI</name>
<accession>A0AA40A5D7</accession>
<evidence type="ECO:0000256" key="1">
    <source>
        <dbReference type="SAM" id="MobiDB-lite"/>
    </source>
</evidence>
<gene>
    <name evidence="2" type="ORF">B0T26DRAFT_406471</name>
</gene>
<dbReference type="EMBL" id="JAUIRO010000006">
    <property type="protein sequence ID" value="KAK0709453.1"/>
    <property type="molecule type" value="Genomic_DNA"/>
</dbReference>
<comment type="caution">
    <text evidence="2">The sequence shown here is derived from an EMBL/GenBank/DDBJ whole genome shotgun (WGS) entry which is preliminary data.</text>
</comment>
<sequence>MTFALGRLLVATQSTFPLTPFTLPHPFCSPWRRPARQTGLPRPCSTGVLDADPQHNLHPIQSCICCYLHWPSTSLAFPEKRGGRPGNRLGQTALGPQPILASLSPSDILPQVAHYLQLGRSVGRCFSLGAGLRLQVHRRGFAHASSPVRRQPSARLGNSRSGSQQHAAVRRYFLGSMSILVGQLHLFWAMSNQQAMGPAKLSKLQASTRHFSSKYSAPPP</sequence>
<evidence type="ECO:0000313" key="2">
    <source>
        <dbReference type="EMBL" id="KAK0709453.1"/>
    </source>
</evidence>
<feature type="region of interest" description="Disordered" evidence="1">
    <location>
        <begin position="142"/>
        <end position="162"/>
    </location>
</feature>
<evidence type="ECO:0000313" key="3">
    <source>
        <dbReference type="Proteomes" id="UP001172101"/>
    </source>
</evidence>
<dbReference type="AlphaFoldDB" id="A0AA40A5D7"/>
<reference evidence="2" key="1">
    <citation type="submission" date="2023-06" db="EMBL/GenBank/DDBJ databases">
        <title>Genome-scale phylogeny and comparative genomics of the fungal order Sordariales.</title>
        <authorList>
            <consortium name="Lawrence Berkeley National Laboratory"/>
            <person name="Hensen N."/>
            <person name="Bonometti L."/>
            <person name="Westerberg I."/>
            <person name="Brannstrom I.O."/>
            <person name="Guillou S."/>
            <person name="Cros-Aarteil S."/>
            <person name="Calhoun S."/>
            <person name="Haridas S."/>
            <person name="Kuo A."/>
            <person name="Mondo S."/>
            <person name="Pangilinan J."/>
            <person name="Riley R."/>
            <person name="LaButti K."/>
            <person name="Andreopoulos B."/>
            <person name="Lipzen A."/>
            <person name="Chen C."/>
            <person name="Yanf M."/>
            <person name="Daum C."/>
            <person name="Ng V."/>
            <person name="Clum A."/>
            <person name="Steindorff A."/>
            <person name="Ohm R."/>
            <person name="Martin F."/>
            <person name="Silar P."/>
            <person name="Natvig D."/>
            <person name="Lalanne C."/>
            <person name="Gautier V."/>
            <person name="Ament-velasquez S.L."/>
            <person name="Kruys A."/>
            <person name="Hutchinson M.I."/>
            <person name="Powell A.J."/>
            <person name="Barry K."/>
            <person name="Miller A.N."/>
            <person name="Grigoriev I.V."/>
            <person name="Debuchy R."/>
            <person name="Gladieux P."/>
            <person name="Thoren M.H."/>
            <person name="Johannesson H."/>
        </authorList>
    </citation>
    <scope>NUCLEOTIDE SEQUENCE</scope>
    <source>
        <strain evidence="2">SMH2392-1A</strain>
    </source>
</reference>